<sequence length="112" mass="12844">MKATVTVFKKTEVRMRGLYGEQNHEPAFDCEVLVIRDIRSTSSTKGTLTETSYGRGLQQKHDVRLLFPEDTEIELDDRVDFRGRRLRIVSLEVMLGLRGRAGHIAAELEPWV</sequence>
<evidence type="ECO:0000313" key="2">
    <source>
        <dbReference type="Proteomes" id="UP000035909"/>
    </source>
</evidence>
<protein>
    <recommendedName>
        <fullName evidence="3">Phage head-tail adapter protein</fullName>
    </recommendedName>
</protein>
<keyword evidence="2" id="KW-1185">Reference proteome</keyword>
<dbReference type="STRING" id="320778.ABT57_06355"/>
<evidence type="ECO:0008006" key="3">
    <source>
        <dbReference type="Google" id="ProtNLM"/>
    </source>
</evidence>
<accession>A0A0J1HEZ1</accession>
<dbReference type="PATRIC" id="fig|320778.3.peg.1368"/>
<evidence type="ECO:0000313" key="1">
    <source>
        <dbReference type="EMBL" id="KLV10194.1"/>
    </source>
</evidence>
<organism evidence="1 2">
    <name type="scientific">Photobacterium ganghwense</name>
    <dbReference type="NCBI Taxonomy" id="320778"/>
    <lineage>
        <taxon>Bacteria</taxon>
        <taxon>Pseudomonadati</taxon>
        <taxon>Pseudomonadota</taxon>
        <taxon>Gammaproteobacteria</taxon>
        <taxon>Vibrionales</taxon>
        <taxon>Vibrionaceae</taxon>
        <taxon>Photobacterium</taxon>
    </lineage>
</organism>
<dbReference type="EMBL" id="LDOU01000006">
    <property type="protein sequence ID" value="KLV10194.1"/>
    <property type="molecule type" value="Genomic_DNA"/>
</dbReference>
<proteinExistence type="predicted"/>
<gene>
    <name evidence="1" type="ORF">ABT57_06355</name>
</gene>
<comment type="caution">
    <text evidence="1">The sequence shown here is derived from an EMBL/GenBank/DDBJ whole genome shotgun (WGS) entry which is preliminary data.</text>
</comment>
<dbReference type="AlphaFoldDB" id="A0A0J1HEZ1"/>
<dbReference type="Proteomes" id="UP000035909">
    <property type="component" value="Unassembled WGS sequence"/>
</dbReference>
<name>A0A0J1HEZ1_9GAMM</name>
<reference evidence="1 2" key="1">
    <citation type="submission" date="2015-05" db="EMBL/GenBank/DDBJ databases">
        <title>Photobacterium galathea sp. nov.</title>
        <authorList>
            <person name="Machado H."/>
            <person name="Gram L."/>
        </authorList>
    </citation>
    <scope>NUCLEOTIDE SEQUENCE [LARGE SCALE GENOMIC DNA]</scope>
    <source>
        <strain evidence="1 2">DSM 22954</strain>
    </source>
</reference>